<organism evidence="2 3">
    <name type="scientific">Petrolisthes cinctipes</name>
    <name type="common">Flat porcelain crab</name>
    <dbReference type="NCBI Taxonomy" id="88211"/>
    <lineage>
        <taxon>Eukaryota</taxon>
        <taxon>Metazoa</taxon>
        <taxon>Ecdysozoa</taxon>
        <taxon>Arthropoda</taxon>
        <taxon>Crustacea</taxon>
        <taxon>Multicrustacea</taxon>
        <taxon>Malacostraca</taxon>
        <taxon>Eumalacostraca</taxon>
        <taxon>Eucarida</taxon>
        <taxon>Decapoda</taxon>
        <taxon>Pleocyemata</taxon>
        <taxon>Anomura</taxon>
        <taxon>Galatheoidea</taxon>
        <taxon>Porcellanidae</taxon>
        <taxon>Petrolisthes</taxon>
    </lineage>
</organism>
<evidence type="ECO:0000259" key="1">
    <source>
        <dbReference type="Pfam" id="PF14291"/>
    </source>
</evidence>
<protein>
    <recommendedName>
        <fullName evidence="1">DUF4371 domain-containing protein</fullName>
    </recommendedName>
</protein>
<dbReference type="InterPro" id="IPR012337">
    <property type="entry name" value="RNaseH-like_sf"/>
</dbReference>
<sequence length="408" mass="46460">MSATKSTALITGVLGPTLSEKLISDMRNSKFSILTDESTDCGKIKHLCIVVRYFSEKKQCIITQYLGLMRIEDASANGIYTAIKDFFKAKGIQEDNCIGFASDGASVMVGKHNSLYSKLRDDIPHLCCSPKRRETYNVLYETINNESPLQNPGLADTRWLSRYTAVKRILDQWEELKLHFRLAANKEKCYMADYLNKMYNDEPNLLFMKFLLPLLEKFQTMILKFQARNPDPNKLFKELRDFQHDIMSRVVNPNRIGKDSNWDKHIMHTNACFYGTVFQLACTASQLQETYKTNIKDKCKLFLVEAVREVEYRVPASGEHLEVLSLMTPKDDRGGGRVVSVLDSYPRGREIDPLRDLASCFLQFFSSKALKPSGSTTAFGVMLSIAHTMSSSGYLQSVWDPRQVAEEP</sequence>
<dbReference type="AlphaFoldDB" id="A0AAE1FFL1"/>
<accession>A0AAE1FFL1</accession>
<dbReference type="Proteomes" id="UP001286313">
    <property type="component" value="Unassembled WGS sequence"/>
</dbReference>
<gene>
    <name evidence="2" type="ORF">Pcinc_021633</name>
</gene>
<dbReference type="PANTHER" id="PTHR37162">
    <property type="entry name" value="HAT FAMILY DIMERISATION DOMAINCONTAINING PROTEIN-RELATED"/>
    <property type="match status" value="1"/>
</dbReference>
<dbReference type="PANTHER" id="PTHR37162:SF1">
    <property type="entry name" value="BED-TYPE DOMAIN-CONTAINING PROTEIN"/>
    <property type="match status" value="1"/>
</dbReference>
<dbReference type="SUPFAM" id="SSF53098">
    <property type="entry name" value="Ribonuclease H-like"/>
    <property type="match status" value="1"/>
</dbReference>
<evidence type="ECO:0000313" key="2">
    <source>
        <dbReference type="EMBL" id="KAK3873345.1"/>
    </source>
</evidence>
<proteinExistence type="predicted"/>
<keyword evidence="3" id="KW-1185">Reference proteome</keyword>
<comment type="caution">
    <text evidence="2">The sequence shown here is derived from an EMBL/GenBank/DDBJ whole genome shotgun (WGS) entry which is preliminary data.</text>
</comment>
<evidence type="ECO:0000313" key="3">
    <source>
        <dbReference type="Proteomes" id="UP001286313"/>
    </source>
</evidence>
<feature type="domain" description="DUF4371" evidence="1">
    <location>
        <begin position="19"/>
        <end position="113"/>
    </location>
</feature>
<dbReference type="EMBL" id="JAWQEG010002231">
    <property type="protein sequence ID" value="KAK3873345.1"/>
    <property type="molecule type" value="Genomic_DNA"/>
</dbReference>
<reference evidence="2" key="1">
    <citation type="submission" date="2023-10" db="EMBL/GenBank/DDBJ databases">
        <title>Genome assemblies of two species of porcelain crab, Petrolisthes cinctipes and Petrolisthes manimaculis (Anomura: Porcellanidae).</title>
        <authorList>
            <person name="Angst P."/>
        </authorList>
    </citation>
    <scope>NUCLEOTIDE SEQUENCE</scope>
    <source>
        <strain evidence="2">PB745_01</strain>
        <tissue evidence="2">Gill</tissue>
    </source>
</reference>
<dbReference type="InterPro" id="IPR025398">
    <property type="entry name" value="DUF4371"/>
</dbReference>
<name>A0AAE1FFL1_PETCI</name>
<dbReference type="Pfam" id="PF14291">
    <property type="entry name" value="DUF4371"/>
    <property type="match status" value="1"/>
</dbReference>